<keyword evidence="3" id="KW-1185">Reference proteome</keyword>
<dbReference type="AlphaFoldDB" id="A0A3B6SAZ8"/>
<dbReference type="Gramene" id="TraesROB_scaffold_042195_01G000100.1">
    <property type="protein sequence ID" value="TraesROB_scaffold_042195_01G000100.1"/>
    <property type="gene ID" value="TraesROB_scaffold_042195_01G000100"/>
</dbReference>
<dbReference type="Gramene" id="TraesJAG7B03G04060430.1">
    <property type="protein sequence ID" value="TraesJAG7B03G04060430.1.CDS1"/>
    <property type="gene ID" value="TraesJAG7B03G04060430"/>
</dbReference>
<dbReference type="Gramene" id="TraesCAD_scaffold_006179_01G000300.1">
    <property type="protein sequence ID" value="TraesCAD_scaffold_006179_01G000300.1"/>
    <property type="gene ID" value="TraesCAD_scaffold_006179_01G000300"/>
</dbReference>
<dbReference type="Proteomes" id="UP000019116">
    <property type="component" value="Chromosome 7B"/>
</dbReference>
<dbReference type="PANTHER" id="PTHR34303:SF9">
    <property type="match status" value="1"/>
</dbReference>
<dbReference type="PANTHER" id="PTHR34303">
    <property type="entry name" value="OS01G0890400 PROTEIN-RELATED"/>
    <property type="match status" value="1"/>
</dbReference>
<accession>A0A3B6SAZ8</accession>
<dbReference type="Gramene" id="TraesRN7B0100219700.1">
    <property type="protein sequence ID" value="TraesRN7B0100219700.1"/>
    <property type="gene ID" value="TraesRN7B0100219700"/>
</dbReference>
<protein>
    <submittedName>
        <fullName evidence="2">Uncharacterized protein</fullName>
    </submittedName>
</protein>
<dbReference type="Gramene" id="TraesLDM7B03G04081100.1">
    <property type="protein sequence ID" value="TraesLDM7B03G04081100.1.CDS1"/>
    <property type="gene ID" value="TraesLDM7B03G04081100"/>
</dbReference>
<dbReference type="EnsemblPlants" id="TraesCS7B02G085400.1">
    <property type="protein sequence ID" value="TraesCS7B02G085400.1.cds1"/>
    <property type="gene ID" value="TraesCS7B02G085400"/>
</dbReference>
<evidence type="ECO:0000313" key="2">
    <source>
        <dbReference type="EnsemblPlants" id="TraesCS7B02G085400.1.cds1"/>
    </source>
</evidence>
<feature type="compositionally biased region" description="Basic residues" evidence="1">
    <location>
        <begin position="1"/>
        <end position="13"/>
    </location>
</feature>
<dbReference type="Gramene" id="TraesMAC7B03G04072890.1">
    <property type="protein sequence ID" value="TraesMAC7B03G04072890.1.CDS1"/>
    <property type="gene ID" value="TraesMAC7B03G04072890"/>
</dbReference>
<dbReference type="Gramene" id="TraesSYM5B03G02924580.1">
    <property type="protein sequence ID" value="TraesSYM5B03G02924580.1.CDS1"/>
    <property type="gene ID" value="TraesSYM5B03G02924580"/>
</dbReference>
<dbReference type="Gramene" id="TraesWEE_scaffold_121219_01G000100.1">
    <property type="protein sequence ID" value="TraesWEE_scaffold_121219_01G000100.1"/>
    <property type="gene ID" value="TraesWEE_scaffold_121219_01G000100"/>
</dbReference>
<evidence type="ECO:0000256" key="1">
    <source>
        <dbReference type="SAM" id="MobiDB-lite"/>
    </source>
</evidence>
<dbReference type="Gramene" id="TraesSTA7B03G04073320.1">
    <property type="protein sequence ID" value="TraesSTA7B03G04073320.1.CDS1"/>
    <property type="gene ID" value="TraesSTA7B03G04073320"/>
</dbReference>
<dbReference type="Gramene" id="TraesARI5B03G02938020.1">
    <property type="protein sequence ID" value="TraesARI5B03G02938020.1.CDS1"/>
    <property type="gene ID" value="TraesARI5B03G02938020"/>
</dbReference>
<dbReference type="Gramene" id="TraesCLE_scaffold_008555_01G000300.1">
    <property type="protein sequence ID" value="TraesCLE_scaffold_008555_01G000300.1"/>
    <property type="gene ID" value="TraesCLE_scaffold_008555_01G000300"/>
</dbReference>
<dbReference type="Gramene" id="TraesCS7B02G085400.1">
    <property type="protein sequence ID" value="TraesCS7B02G085400.1.cds1"/>
    <property type="gene ID" value="TraesCS7B02G085400"/>
</dbReference>
<feature type="region of interest" description="Disordered" evidence="1">
    <location>
        <begin position="1"/>
        <end position="23"/>
    </location>
</feature>
<dbReference type="Gramene" id="TraesNOR7B03G04122910.1">
    <property type="protein sequence ID" value="TraesNOR7B03G04122910.1.CDS1"/>
    <property type="gene ID" value="TraesNOR7B03G04122910"/>
</dbReference>
<dbReference type="Gramene" id="TraesCS7B03G0227300.1">
    <property type="protein sequence ID" value="TraesCS7B03G0227300.1.CDS1"/>
    <property type="gene ID" value="TraesCS7B03G0227300"/>
</dbReference>
<organism evidence="2">
    <name type="scientific">Triticum aestivum</name>
    <name type="common">Wheat</name>
    <dbReference type="NCBI Taxonomy" id="4565"/>
    <lineage>
        <taxon>Eukaryota</taxon>
        <taxon>Viridiplantae</taxon>
        <taxon>Streptophyta</taxon>
        <taxon>Embryophyta</taxon>
        <taxon>Tracheophyta</taxon>
        <taxon>Spermatophyta</taxon>
        <taxon>Magnoliopsida</taxon>
        <taxon>Liliopsida</taxon>
        <taxon>Poales</taxon>
        <taxon>Poaceae</taxon>
        <taxon>BOP clade</taxon>
        <taxon>Pooideae</taxon>
        <taxon>Triticodae</taxon>
        <taxon>Triticeae</taxon>
        <taxon>Triticinae</taxon>
        <taxon>Triticum</taxon>
    </lineage>
</organism>
<evidence type="ECO:0000313" key="3">
    <source>
        <dbReference type="Proteomes" id="UP000019116"/>
    </source>
</evidence>
<sequence length="419" mass="46146">MPRRRSRSRRRPGASRLEAPEGRPAYVCAPKSLDYPVPASAARHWAPDPVVRSGRPRSGPTVYLRMTPEMDLEARRTGYAFITPDPEAAGLEVADTKALVRSAIHATVPDLQFELFAVSPMMADMCLRFALPEDRVAAMAKQPFELDGYSVQIGQDPKNSRPARADYLVHINLHNYPKEERAEKDIHSNCSSIGHVIEIDPACFAAPDLSPLRLVVQVEHPREIARELRIQYVGFYGSGHVCPMEVARTIMPVEIVKVWDLSRPNDGNGGYVSPFKPSVQVVAEGQPAAAEELLPAPGSRLDYLVHINLHNYPREAWTEKDISSNCSSIGLVVEIDPACFAAPELSRLRLVVRLENPCDIPHELRIKCGGWNGSGGVCPREGPHSIVRVEIVKVWDQSPSNGGNGRYVSPFNPSPAGLP</sequence>
<name>A0A3B6SAZ8_WHEAT</name>
<reference evidence="2" key="1">
    <citation type="submission" date="2018-08" db="EMBL/GenBank/DDBJ databases">
        <authorList>
            <person name="Rossello M."/>
        </authorList>
    </citation>
    <scope>NUCLEOTIDE SEQUENCE [LARGE SCALE GENOMIC DNA]</scope>
    <source>
        <strain evidence="2">cv. Chinese Spring</strain>
    </source>
</reference>
<dbReference type="Gramene" id="TraesJUL7B03G04115690.1">
    <property type="protein sequence ID" value="TraesJUL7B03G04115690.1.CDS1"/>
    <property type="gene ID" value="TraesJUL7B03G04115690"/>
</dbReference>
<proteinExistence type="predicted"/>
<reference evidence="2" key="2">
    <citation type="submission" date="2018-10" db="UniProtKB">
        <authorList>
            <consortium name="EnsemblPlants"/>
        </authorList>
    </citation>
    <scope>IDENTIFICATION</scope>
</reference>
<dbReference type="OrthoDB" id="675134at2759"/>
<dbReference type="Gramene" id="TraesPARA_EIv1.0_2388050.1">
    <property type="protein sequence ID" value="TraesPARA_EIv1.0_2388050.1.CDS1"/>
    <property type="gene ID" value="TraesPARA_EIv1.0_2388050"/>
</dbReference>